<dbReference type="AlphaFoldDB" id="A0A401G8G5"/>
<dbReference type="OrthoDB" id="3226064at2759"/>
<dbReference type="SUPFAM" id="SSF81383">
    <property type="entry name" value="F-box domain"/>
    <property type="match status" value="1"/>
</dbReference>
<gene>
    <name evidence="2" type="ORF">SCP_0113500</name>
</gene>
<dbReference type="Proteomes" id="UP000287166">
    <property type="component" value="Unassembled WGS sequence"/>
</dbReference>
<dbReference type="PROSITE" id="PS50181">
    <property type="entry name" value="FBOX"/>
    <property type="match status" value="1"/>
</dbReference>
<accession>A0A401G8G5</accession>
<evidence type="ECO:0000313" key="2">
    <source>
        <dbReference type="EMBL" id="GBE78461.1"/>
    </source>
</evidence>
<dbReference type="STRING" id="139825.A0A401G8G5"/>
<name>A0A401G8G5_9APHY</name>
<dbReference type="Gene3D" id="1.20.1280.50">
    <property type="match status" value="1"/>
</dbReference>
<keyword evidence="3" id="KW-1185">Reference proteome</keyword>
<organism evidence="2 3">
    <name type="scientific">Sparassis crispa</name>
    <dbReference type="NCBI Taxonomy" id="139825"/>
    <lineage>
        <taxon>Eukaryota</taxon>
        <taxon>Fungi</taxon>
        <taxon>Dikarya</taxon>
        <taxon>Basidiomycota</taxon>
        <taxon>Agaricomycotina</taxon>
        <taxon>Agaricomycetes</taxon>
        <taxon>Polyporales</taxon>
        <taxon>Sparassidaceae</taxon>
        <taxon>Sparassis</taxon>
    </lineage>
</organism>
<dbReference type="RefSeq" id="XP_027609374.1">
    <property type="nucleotide sequence ID" value="XM_027753573.1"/>
</dbReference>
<dbReference type="InParanoid" id="A0A401G8G5"/>
<reference evidence="2 3" key="1">
    <citation type="journal article" date="2018" name="Sci. Rep.">
        <title>Genome sequence of the cauliflower mushroom Sparassis crispa (Hanabiratake) and its association with beneficial usage.</title>
        <authorList>
            <person name="Kiyama R."/>
            <person name="Furutani Y."/>
            <person name="Kawaguchi K."/>
            <person name="Nakanishi T."/>
        </authorList>
    </citation>
    <scope>NUCLEOTIDE SEQUENCE [LARGE SCALE GENOMIC DNA]</scope>
</reference>
<dbReference type="InterPro" id="IPR036047">
    <property type="entry name" value="F-box-like_dom_sf"/>
</dbReference>
<sequence>MFEFTGASAMLFLPRELAERILIFCHPRDVSNFAQTCRGAHDLVYKSKDQYLWRELFLELPFDDLRKAVLPFGAKKVDFDWKMELQRRIEAEKVAQSAIEGPDFTRALQTFMSVIETALPATATPGTDSTNLLWLDGVLQKCAFHYFLVPSSERQLHGRLRAYLALWHENGDTDESRRRLNVLRRTSRCYVYDLRKYEEETLWGPYVVGEKGIKVNWEHMEHIVTVVAMKLRELPLLALQIYGYPVPGLGGLRAYSAPHSFSRKAHDWAGVSGVWRRFVCFMDYRDLFAFNFSSSRNGARDPSFFGENYQEAIRPVELHLEVVDPEDGADAETITDYPPLFFKGFSRGSHSGEAAVEGSVRFLSDGCIRWFFVTKYDGLTQWSAEGVQLGNVCSMAGVAGIWTGAFHEEADPAGPFWMWKAHSALPFYHN</sequence>
<dbReference type="InterPro" id="IPR001810">
    <property type="entry name" value="F-box_dom"/>
</dbReference>
<dbReference type="EMBL" id="BFAD01000001">
    <property type="protein sequence ID" value="GBE78461.1"/>
    <property type="molecule type" value="Genomic_DNA"/>
</dbReference>
<dbReference type="CDD" id="cd09917">
    <property type="entry name" value="F-box_SF"/>
    <property type="match status" value="1"/>
</dbReference>
<protein>
    <recommendedName>
        <fullName evidence="1">F-box domain-containing protein</fullName>
    </recommendedName>
</protein>
<evidence type="ECO:0000313" key="3">
    <source>
        <dbReference type="Proteomes" id="UP000287166"/>
    </source>
</evidence>
<dbReference type="GeneID" id="38775378"/>
<dbReference type="Pfam" id="PF00646">
    <property type="entry name" value="F-box"/>
    <property type="match status" value="1"/>
</dbReference>
<feature type="domain" description="F-box" evidence="1">
    <location>
        <begin position="7"/>
        <end position="56"/>
    </location>
</feature>
<proteinExistence type="predicted"/>
<comment type="caution">
    <text evidence="2">The sequence shown here is derived from an EMBL/GenBank/DDBJ whole genome shotgun (WGS) entry which is preliminary data.</text>
</comment>
<evidence type="ECO:0000259" key="1">
    <source>
        <dbReference type="PROSITE" id="PS50181"/>
    </source>
</evidence>